<organism evidence="1 3">
    <name type="scientific">Dreissena polymorpha</name>
    <name type="common">Zebra mussel</name>
    <name type="synonym">Mytilus polymorpha</name>
    <dbReference type="NCBI Taxonomy" id="45954"/>
    <lineage>
        <taxon>Eukaryota</taxon>
        <taxon>Metazoa</taxon>
        <taxon>Spiralia</taxon>
        <taxon>Lophotrochozoa</taxon>
        <taxon>Mollusca</taxon>
        <taxon>Bivalvia</taxon>
        <taxon>Autobranchia</taxon>
        <taxon>Heteroconchia</taxon>
        <taxon>Euheterodonta</taxon>
        <taxon>Imparidentia</taxon>
        <taxon>Neoheterodontei</taxon>
        <taxon>Myida</taxon>
        <taxon>Dreissenoidea</taxon>
        <taxon>Dreissenidae</taxon>
        <taxon>Dreissena</taxon>
    </lineage>
</organism>
<reference evidence="1" key="2">
    <citation type="submission" date="2020-11" db="EMBL/GenBank/DDBJ databases">
        <authorList>
            <person name="McCartney M.A."/>
            <person name="Auch B."/>
            <person name="Kono T."/>
            <person name="Mallez S."/>
            <person name="Becker A."/>
            <person name="Gohl D.M."/>
            <person name="Silverstein K.A.T."/>
            <person name="Koren S."/>
            <person name="Bechman K.B."/>
            <person name="Herman A."/>
            <person name="Abrahante J.E."/>
            <person name="Garbe J."/>
        </authorList>
    </citation>
    <scope>NUCLEOTIDE SEQUENCE</scope>
    <source>
        <strain evidence="1">Duluth1</strain>
        <tissue evidence="1">Whole animal</tissue>
    </source>
</reference>
<evidence type="ECO:0000313" key="1">
    <source>
        <dbReference type="EMBL" id="KAH3789536.1"/>
    </source>
</evidence>
<evidence type="ECO:0000313" key="3">
    <source>
        <dbReference type="Proteomes" id="UP000828390"/>
    </source>
</evidence>
<keyword evidence="3" id="KW-1185">Reference proteome</keyword>
<accession>A0A9D4F3S6</accession>
<evidence type="ECO:0000313" key="2">
    <source>
        <dbReference type="EMBL" id="KAH3815205.1"/>
    </source>
</evidence>
<sequence>MIVQLINKHGALHKNAIGIVDMPAKYTLFVWRYFGLPKKDDETMTICRREIVSFGIDAENMTDKDLLDSDYDGISQIHEHSYIVNIHMPLLYRTLTRHNHLHLLVDRNIPVKDQLFNSLFDKQIPGAAIPNQPTYQNFG</sequence>
<comment type="caution">
    <text evidence="1">The sequence shown here is derived from an EMBL/GenBank/DDBJ whole genome shotgun (WGS) entry which is preliminary data.</text>
</comment>
<dbReference type="EMBL" id="JAIWYP010000006">
    <property type="protein sequence ID" value="KAH3815205.1"/>
    <property type="molecule type" value="Genomic_DNA"/>
</dbReference>
<proteinExistence type="predicted"/>
<dbReference type="AlphaFoldDB" id="A0A9D4F3S6"/>
<protein>
    <submittedName>
        <fullName evidence="1">Uncharacterized protein</fullName>
    </submittedName>
</protein>
<name>A0A9D4F3S6_DREPO</name>
<reference evidence="1" key="1">
    <citation type="journal article" date="2019" name="bioRxiv">
        <title>The Genome of the Zebra Mussel, Dreissena polymorpha: A Resource for Invasive Species Research.</title>
        <authorList>
            <person name="McCartney M.A."/>
            <person name="Auch B."/>
            <person name="Kono T."/>
            <person name="Mallez S."/>
            <person name="Zhang Y."/>
            <person name="Obille A."/>
            <person name="Becker A."/>
            <person name="Abrahante J.E."/>
            <person name="Garbe J."/>
            <person name="Badalamenti J.P."/>
            <person name="Herman A."/>
            <person name="Mangelson H."/>
            <person name="Liachko I."/>
            <person name="Sullivan S."/>
            <person name="Sone E.D."/>
            <person name="Koren S."/>
            <person name="Silverstein K.A.T."/>
            <person name="Beckman K.B."/>
            <person name="Gohl D.M."/>
        </authorList>
    </citation>
    <scope>NUCLEOTIDE SEQUENCE</scope>
    <source>
        <strain evidence="1">Duluth1</strain>
        <tissue evidence="1">Whole animal</tissue>
    </source>
</reference>
<gene>
    <name evidence="2" type="ORF">DPMN_143728</name>
    <name evidence="1" type="ORF">DPMN_167716</name>
</gene>
<dbReference type="EMBL" id="JAIWYP010000008">
    <property type="protein sequence ID" value="KAH3789536.1"/>
    <property type="molecule type" value="Genomic_DNA"/>
</dbReference>
<dbReference type="Proteomes" id="UP000828390">
    <property type="component" value="Unassembled WGS sequence"/>
</dbReference>